<evidence type="ECO:0000256" key="3">
    <source>
        <dbReference type="ARBA" id="ARBA00022475"/>
    </source>
</evidence>
<accession>A0A2Z2KKE8</accession>
<dbReference type="PANTHER" id="PTHR30151:SF38">
    <property type="entry name" value="ALIPHATIC SULFONATES TRANSPORT PERMEASE PROTEIN SSUC-RELATED"/>
    <property type="match status" value="1"/>
</dbReference>
<dbReference type="KEGG" id="pdh:B9T62_27725"/>
<feature type="transmembrane region" description="Helical" evidence="7">
    <location>
        <begin position="192"/>
        <end position="223"/>
    </location>
</feature>
<keyword evidence="4 7" id="KW-0812">Transmembrane</keyword>
<keyword evidence="5 7" id="KW-1133">Transmembrane helix</keyword>
<dbReference type="SUPFAM" id="SSF161098">
    <property type="entry name" value="MetI-like"/>
    <property type="match status" value="1"/>
</dbReference>
<dbReference type="EMBL" id="CP021780">
    <property type="protein sequence ID" value="ASA26507.1"/>
    <property type="molecule type" value="Genomic_DNA"/>
</dbReference>
<dbReference type="CDD" id="cd06261">
    <property type="entry name" value="TM_PBP2"/>
    <property type="match status" value="1"/>
</dbReference>
<evidence type="ECO:0000256" key="5">
    <source>
        <dbReference type="ARBA" id="ARBA00022989"/>
    </source>
</evidence>
<feature type="transmembrane region" description="Helical" evidence="7">
    <location>
        <begin position="122"/>
        <end position="142"/>
    </location>
</feature>
<feature type="transmembrane region" description="Helical" evidence="7">
    <location>
        <begin position="148"/>
        <end position="171"/>
    </location>
</feature>
<dbReference type="PANTHER" id="PTHR30151">
    <property type="entry name" value="ALKANE SULFONATE ABC TRANSPORTER-RELATED, MEMBRANE SUBUNIT"/>
    <property type="match status" value="1"/>
</dbReference>
<sequence>MEAKDYSGTAAVRVKTVRQPVNSSSGILANLATGAAIPVGVIFLWQLAGSFGWISPQFLPAPLAIFRALAGLAASGELIHHLGVSLGRAGAGFVLGGCLGLVLGLLNGLFRKVEYLLDPSIQVLRLVPHLAIAPLIILWFGFGEVSKIVIIMSGAFFPLYIHTFMGIRGVDNKLFEVARVLGFNSYQTLHRLILPAALPGILLGLRLSLAVAWIGLVVAELIGSQSGVGFLINEGKQNSNTEIVFAGILIFAIVGKLIDSLFRVIERRFLFWRDNYQG</sequence>
<dbReference type="InterPro" id="IPR035906">
    <property type="entry name" value="MetI-like_sf"/>
</dbReference>
<keyword evidence="6 7" id="KW-0472">Membrane</keyword>
<feature type="transmembrane region" description="Helical" evidence="7">
    <location>
        <begin position="243"/>
        <end position="265"/>
    </location>
</feature>
<comment type="subcellular location">
    <subcellularLocation>
        <location evidence="1 7">Cell membrane</location>
        <topology evidence="1 7">Multi-pass membrane protein</topology>
    </subcellularLocation>
</comment>
<dbReference type="AlphaFoldDB" id="A0A2Z2KKE8"/>
<evidence type="ECO:0000256" key="4">
    <source>
        <dbReference type="ARBA" id="ARBA00022692"/>
    </source>
</evidence>
<keyword evidence="10" id="KW-1185">Reference proteome</keyword>
<feature type="transmembrane region" description="Helical" evidence="7">
    <location>
        <begin position="27"/>
        <end position="47"/>
    </location>
</feature>
<feature type="transmembrane region" description="Helical" evidence="7">
    <location>
        <begin position="91"/>
        <end position="110"/>
    </location>
</feature>
<reference evidence="9 10" key="1">
    <citation type="submission" date="2017-06" db="EMBL/GenBank/DDBJ databases">
        <title>Complete genome sequence of Paenibacillus donghaensis KCTC 13049T isolated from East Sea sediment, South Korea.</title>
        <authorList>
            <person name="Jung B.K."/>
            <person name="Hong S.-J."/>
            <person name="Shin J.-H."/>
        </authorList>
    </citation>
    <scope>NUCLEOTIDE SEQUENCE [LARGE SCALE GENOMIC DNA]</scope>
    <source>
        <strain evidence="9 10">KCTC 13049</strain>
    </source>
</reference>
<name>A0A2Z2KKE8_9BACL</name>
<evidence type="ECO:0000256" key="2">
    <source>
        <dbReference type="ARBA" id="ARBA00022448"/>
    </source>
</evidence>
<evidence type="ECO:0000313" key="10">
    <source>
        <dbReference type="Proteomes" id="UP000249890"/>
    </source>
</evidence>
<gene>
    <name evidence="9" type="ORF">B9T62_27725</name>
</gene>
<dbReference type="InterPro" id="IPR000515">
    <property type="entry name" value="MetI-like"/>
</dbReference>
<feature type="domain" description="ABC transmembrane type-1" evidence="8">
    <location>
        <begin position="82"/>
        <end position="262"/>
    </location>
</feature>
<comment type="similarity">
    <text evidence="7">Belongs to the binding-protein-dependent transport system permease family.</text>
</comment>
<evidence type="ECO:0000256" key="1">
    <source>
        <dbReference type="ARBA" id="ARBA00004651"/>
    </source>
</evidence>
<keyword evidence="3" id="KW-1003">Cell membrane</keyword>
<evidence type="ECO:0000256" key="6">
    <source>
        <dbReference type="ARBA" id="ARBA00023136"/>
    </source>
</evidence>
<dbReference type="Pfam" id="PF00528">
    <property type="entry name" value="BPD_transp_1"/>
    <property type="match status" value="1"/>
</dbReference>
<dbReference type="GO" id="GO:0005886">
    <property type="term" value="C:plasma membrane"/>
    <property type="evidence" value="ECO:0007669"/>
    <property type="project" value="UniProtKB-SubCell"/>
</dbReference>
<proteinExistence type="inferred from homology"/>
<dbReference type="FunFam" id="1.10.3720.10:FF:000003">
    <property type="entry name" value="Aliphatic sulfonate ABC transporter permease"/>
    <property type="match status" value="1"/>
</dbReference>
<organism evidence="9 10">
    <name type="scientific">Paenibacillus donghaensis</name>
    <dbReference type="NCBI Taxonomy" id="414771"/>
    <lineage>
        <taxon>Bacteria</taxon>
        <taxon>Bacillati</taxon>
        <taxon>Bacillota</taxon>
        <taxon>Bacilli</taxon>
        <taxon>Bacillales</taxon>
        <taxon>Paenibacillaceae</taxon>
        <taxon>Paenibacillus</taxon>
    </lineage>
</organism>
<evidence type="ECO:0000259" key="8">
    <source>
        <dbReference type="PROSITE" id="PS50928"/>
    </source>
</evidence>
<dbReference type="Proteomes" id="UP000249890">
    <property type="component" value="Chromosome"/>
</dbReference>
<feature type="transmembrane region" description="Helical" evidence="7">
    <location>
        <begin position="59"/>
        <end position="79"/>
    </location>
</feature>
<dbReference type="OrthoDB" id="9804353at2"/>
<dbReference type="PROSITE" id="PS50928">
    <property type="entry name" value="ABC_TM1"/>
    <property type="match status" value="1"/>
</dbReference>
<keyword evidence="2 7" id="KW-0813">Transport</keyword>
<protein>
    <submittedName>
        <fullName evidence="9">ABC transporter permease</fullName>
    </submittedName>
</protein>
<dbReference type="Gene3D" id="1.10.3720.10">
    <property type="entry name" value="MetI-like"/>
    <property type="match status" value="1"/>
</dbReference>
<evidence type="ECO:0000256" key="7">
    <source>
        <dbReference type="RuleBase" id="RU363032"/>
    </source>
</evidence>
<dbReference type="GO" id="GO:0042918">
    <property type="term" value="P:alkanesulfonate transmembrane transport"/>
    <property type="evidence" value="ECO:0007669"/>
    <property type="project" value="UniProtKB-ARBA"/>
</dbReference>
<evidence type="ECO:0000313" key="9">
    <source>
        <dbReference type="EMBL" id="ASA26507.1"/>
    </source>
</evidence>